<name>A0ABR1ZNQ6_9ROSI</name>
<keyword evidence="3" id="KW-1185">Reference proteome</keyword>
<evidence type="ECO:0000313" key="2">
    <source>
        <dbReference type="EMBL" id="KAK8482158.1"/>
    </source>
</evidence>
<dbReference type="EMBL" id="JBBPBN010000811">
    <property type="protein sequence ID" value="KAK8482158.1"/>
    <property type="molecule type" value="Genomic_DNA"/>
</dbReference>
<protein>
    <submittedName>
        <fullName evidence="2">Uncharacterized protein</fullName>
    </submittedName>
</protein>
<evidence type="ECO:0000256" key="1">
    <source>
        <dbReference type="SAM" id="MobiDB-lite"/>
    </source>
</evidence>
<evidence type="ECO:0000313" key="3">
    <source>
        <dbReference type="Proteomes" id="UP001396334"/>
    </source>
</evidence>
<comment type="caution">
    <text evidence="2">The sequence shown here is derived from an EMBL/GenBank/DDBJ whole genome shotgun (WGS) entry which is preliminary data.</text>
</comment>
<reference evidence="2 3" key="1">
    <citation type="journal article" date="2024" name="G3 (Bethesda)">
        <title>Genome assembly of Hibiscus sabdariffa L. provides insights into metabolisms of medicinal natural products.</title>
        <authorList>
            <person name="Kim T."/>
        </authorList>
    </citation>
    <scope>NUCLEOTIDE SEQUENCE [LARGE SCALE GENOMIC DNA]</scope>
    <source>
        <strain evidence="2">TK-2024</strain>
        <tissue evidence="2">Old leaves</tissue>
    </source>
</reference>
<organism evidence="2 3">
    <name type="scientific">Hibiscus sabdariffa</name>
    <name type="common">roselle</name>
    <dbReference type="NCBI Taxonomy" id="183260"/>
    <lineage>
        <taxon>Eukaryota</taxon>
        <taxon>Viridiplantae</taxon>
        <taxon>Streptophyta</taxon>
        <taxon>Embryophyta</taxon>
        <taxon>Tracheophyta</taxon>
        <taxon>Spermatophyta</taxon>
        <taxon>Magnoliopsida</taxon>
        <taxon>eudicotyledons</taxon>
        <taxon>Gunneridae</taxon>
        <taxon>Pentapetalae</taxon>
        <taxon>rosids</taxon>
        <taxon>malvids</taxon>
        <taxon>Malvales</taxon>
        <taxon>Malvaceae</taxon>
        <taxon>Malvoideae</taxon>
        <taxon>Hibiscus</taxon>
    </lineage>
</organism>
<feature type="compositionally biased region" description="Basic and acidic residues" evidence="1">
    <location>
        <begin position="59"/>
        <end position="68"/>
    </location>
</feature>
<proteinExistence type="predicted"/>
<sequence>MTLVMNAQLRVDLIGKDVGIEVRGDQGLGRDTHTLLSKTDDDELGDGSHMVDVPDGEMSVDKDPGDAL</sequence>
<dbReference type="Proteomes" id="UP001396334">
    <property type="component" value="Unassembled WGS sequence"/>
</dbReference>
<accession>A0ABR1ZNQ6</accession>
<gene>
    <name evidence="2" type="ORF">V6N11_027612</name>
</gene>
<feature type="region of interest" description="Disordered" evidence="1">
    <location>
        <begin position="27"/>
        <end position="68"/>
    </location>
</feature>